<name>A0A2N7VHF8_9BURK</name>
<dbReference type="AlphaFoldDB" id="A0A2N7VHF8"/>
<dbReference type="InterPro" id="IPR051472">
    <property type="entry name" value="T3SS_Stator/FliH"/>
</dbReference>
<evidence type="ECO:0000256" key="7">
    <source>
        <dbReference type="SAM" id="MobiDB-lite"/>
    </source>
</evidence>
<dbReference type="InterPro" id="IPR018035">
    <property type="entry name" value="Flagellar_FliH/T3SS_HrpE"/>
</dbReference>
<dbReference type="InterPro" id="IPR012842">
    <property type="entry name" value="T3SS_SctL/SctL2"/>
</dbReference>
<evidence type="ECO:0000313" key="9">
    <source>
        <dbReference type="EMBL" id="PMS16587.1"/>
    </source>
</evidence>
<comment type="similarity">
    <text evidence="5">Belongs to the SctL stator family.</text>
</comment>
<sequence>MVRARLAGWPRSDDRCRRLGPDARAFTSPFSGAVMILWLRARNGDPHSIDEIAPDLPACGVGLESDDDVVRREAFAMVVDLDAAAHEIERQREAILADAQARADALLTQAEIEAERVRAQAQHEYETASERGYEAGRERGLAEWYERCARSAAGQRRVQSLLRERIVELVVDATEQIVRNVDVSALFARSAEVVERLVEGSTYLRVRVHPDDEPAAVAEFDRLAAIWRERGHGVAVTVMADRAVARGACLCESDLGTVDASLDTQLAALRAAVTRAVQRTAGAGANDADLVDAGVDLEALGGSAARHAEDAAQEVGNDAARRSDTATDDEADPDDEFEADRRAALSGAGQPQDQDDPEEGTEAEAVSDAQVQSEGAAGDSEPQHDPYAIPWLGDPEYDRIAHPDHHAGARS</sequence>
<evidence type="ECO:0000256" key="6">
    <source>
        <dbReference type="ARBA" id="ARBA00040494"/>
    </source>
</evidence>
<dbReference type="PANTHER" id="PTHR34982">
    <property type="entry name" value="YOP PROTEINS TRANSLOCATION PROTEIN L"/>
    <property type="match status" value="1"/>
</dbReference>
<evidence type="ECO:0000256" key="5">
    <source>
        <dbReference type="ARBA" id="ARBA00024335"/>
    </source>
</evidence>
<evidence type="ECO:0000259" key="8">
    <source>
        <dbReference type="Pfam" id="PF02108"/>
    </source>
</evidence>
<keyword evidence="10" id="KW-1185">Reference proteome</keyword>
<evidence type="ECO:0000313" key="10">
    <source>
        <dbReference type="Proteomes" id="UP000235347"/>
    </source>
</evidence>
<comment type="caution">
    <text evidence="9">The sequence shown here is derived from an EMBL/GenBank/DDBJ whole genome shotgun (WGS) entry which is preliminary data.</text>
</comment>
<feature type="domain" description="Flagellar assembly protein FliH/Type III secretion system HrpE" evidence="8">
    <location>
        <begin position="157"/>
        <end position="267"/>
    </location>
</feature>
<evidence type="ECO:0000256" key="3">
    <source>
        <dbReference type="ARBA" id="ARBA00022490"/>
    </source>
</evidence>
<dbReference type="NCBIfam" id="TIGR02499">
    <property type="entry name" value="HrpE_YscL_not"/>
    <property type="match status" value="1"/>
</dbReference>
<keyword evidence="3" id="KW-0963">Cytoplasm</keyword>
<keyword evidence="2" id="KW-0813">Transport</keyword>
<feature type="region of interest" description="Disordered" evidence="7">
    <location>
        <begin position="305"/>
        <end position="411"/>
    </location>
</feature>
<feature type="compositionally biased region" description="Acidic residues" evidence="7">
    <location>
        <begin position="353"/>
        <end position="362"/>
    </location>
</feature>
<dbReference type="Proteomes" id="UP000235347">
    <property type="component" value="Unassembled WGS sequence"/>
</dbReference>
<dbReference type="GO" id="GO:0005829">
    <property type="term" value="C:cytosol"/>
    <property type="evidence" value="ECO:0007669"/>
    <property type="project" value="TreeGrafter"/>
</dbReference>
<evidence type="ECO:0000256" key="4">
    <source>
        <dbReference type="ARBA" id="ARBA00022927"/>
    </source>
</evidence>
<evidence type="ECO:0000256" key="1">
    <source>
        <dbReference type="ARBA" id="ARBA00004496"/>
    </source>
</evidence>
<organism evidence="9 10">
    <name type="scientific">Trinickia soli</name>
    <dbReference type="NCBI Taxonomy" id="380675"/>
    <lineage>
        <taxon>Bacteria</taxon>
        <taxon>Pseudomonadati</taxon>
        <taxon>Pseudomonadota</taxon>
        <taxon>Betaproteobacteria</taxon>
        <taxon>Burkholderiales</taxon>
        <taxon>Burkholderiaceae</taxon>
        <taxon>Trinickia</taxon>
    </lineage>
</organism>
<dbReference type="Pfam" id="PF02108">
    <property type="entry name" value="FliH"/>
    <property type="match status" value="1"/>
</dbReference>
<comment type="subcellular location">
    <subcellularLocation>
        <location evidence="1">Cytoplasm</location>
    </subcellularLocation>
</comment>
<reference evidence="9 10" key="1">
    <citation type="submission" date="2018-01" db="EMBL/GenBank/DDBJ databases">
        <title>Whole genome analyses suggest that Burkholderia sensu lato contains two further novel genera in the rhizoxinica-symbiotica group Mycetohabitans gen. nov., and Trinickia gen. nov.: implications for the evolution of diazotrophy and nodulation in the Burkholderiaceae.</title>
        <authorList>
            <person name="Estrada-de los Santos P."/>
            <person name="Palmer M."/>
            <person name="Chavez-Ramirez B."/>
            <person name="Beukes C."/>
            <person name="Steenkamp E.T."/>
            <person name="Hirsch A.M."/>
            <person name="Manyaka P."/>
            <person name="Maluk M."/>
            <person name="Lafos M."/>
            <person name="Crook M."/>
            <person name="Gross E."/>
            <person name="Simon M.F."/>
            <person name="Bueno dos Reis Junior F."/>
            <person name="Poole P.S."/>
            <person name="Venter S.N."/>
            <person name="James E.K."/>
        </authorList>
    </citation>
    <scope>NUCLEOTIDE SEQUENCE [LARGE SCALE GENOMIC DNA]</scope>
    <source>
        <strain evidence="9 10">GP25-8</strain>
    </source>
</reference>
<evidence type="ECO:0000256" key="2">
    <source>
        <dbReference type="ARBA" id="ARBA00022448"/>
    </source>
</evidence>
<proteinExistence type="inferred from homology"/>
<feature type="compositionally biased region" description="Basic and acidic residues" evidence="7">
    <location>
        <begin position="396"/>
        <end position="411"/>
    </location>
</feature>
<dbReference type="PANTHER" id="PTHR34982:SF4">
    <property type="entry name" value="TYPE 3 SECRETION SYSTEM STATOR PROTEIN"/>
    <property type="match status" value="1"/>
</dbReference>
<accession>A0A2N7VHF8</accession>
<dbReference type="GO" id="GO:0030254">
    <property type="term" value="P:protein secretion by the type III secretion system"/>
    <property type="evidence" value="ECO:0007669"/>
    <property type="project" value="InterPro"/>
</dbReference>
<dbReference type="EMBL" id="PNYB01000034">
    <property type="protein sequence ID" value="PMS16587.1"/>
    <property type="molecule type" value="Genomic_DNA"/>
</dbReference>
<keyword evidence="4" id="KW-0653">Protein transport</keyword>
<protein>
    <recommendedName>
        <fullName evidence="6">Type 3 secretion system stator protein</fullName>
    </recommendedName>
</protein>
<gene>
    <name evidence="9" type="ORF">C0Z19_25615</name>
</gene>
<feature type="compositionally biased region" description="Acidic residues" evidence="7">
    <location>
        <begin position="326"/>
        <end position="338"/>
    </location>
</feature>